<feature type="binding site" evidence="6">
    <location>
        <position position="223"/>
    </location>
    <ligand>
        <name>D-dopa</name>
        <dbReference type="ChEBI" id="CHEBI:149689"/>
    </ligand>
</feature>
<keyword evidence="10" id="KW-1185">Reference proteome</keyword>
<dbReference type="SUPFAM" id="SSF54373">
    <property type="entry name" value="FAD-linked reductases, C-terminal domain"/>
    <property type="match status" value="1"/>
</dbReference>
<evidence type="ECO:0000256" key="3">
    <source>
        <dbReference type="ARBA" id="ARBA00022630"/>
    </source>
</evidence>
<evidence type="ECO:0000313" key="10">
    <source>
        <dbReference type="Proteomes" id="UP000094285"/>
    </source>
</evidence>
<dbReference type="GO" id="GO:0003884">
    <property type="term" value="F:D-amino-acid oxidase activity"/>
    <property type="evidence" value="ECO:0007669"/>
    <property type="project" value="InterPro"/>
</dbReference>
<reference evidence="10" key="1">
    <citation type="submission" date="2016-05" db="EMBL/GenBank/DDBJ databases">
        <title>Comparative genomics of biotechnologically important yeasts.</title>
        <authorList>
            <consortium name="DOE Joint Genome Institute"/>
            <person name="Riley R."/>
            <person name="Haridas S."/>
            <person name="Wolfe K.H."/>
            <person name="Lopes M.R."/>
            <person name="Hittinger C.T."/>
            <person name="Goker M."/>
            <person name="Salamov A."/>
            <person name="Wisecaver J."/>
            <person name="Long T.M."/>
            <person name="Aerts A.L."/>
            <person name="Barry K."/>
            <person name="Choi C."/>
            <person name="Clum A."/>
            <person name="Coughlan A.Y."/>
            <person name="Deshpande S."/>
            <person name="Douglass A.P."/>
            <person name="Hanson S.J."/>
            <person name="Klenk H.-P."/>
            <person name="Labutti K."/>
            <person name="Lapidus A."/>
            <person name="Lindquist E."/>
            <person name="Lipzen A."/>
            <person name="Meier-Kolthoff J.P."/>
            <person name="Ohm R.A."/>
            <person name="Otillar R.P."/>
            <person name="Pangilinan J."/>
            <person name="Peng Y."/>
            <person name="Rokas A."/>
            <person name="Rosa C.A."/>
            <person name="Scheuner C."/>
            <person name="Sibirny A.A."/>
            <person name="Slot J.C."/>
            <person name="Stielow J.B."/>
            <person name="Sun H."/>
            <person name="Kurtzman C.P."/>
            <person name="Blackwell M."/>
            <person name="Grigoriev I.V."/>
            <person name="Jeffries T.W."/>
        </authorList>
    </citation>
    <scope>NUCLEOTIDE SEQUENCE [LARGE SCALE GENOMIC DNA]</scope>
    <source>
        <strain evidence="10">NRRL Y-17324</strain>
    </source>
</reference>
<gene>
    <name evidence="9" type="ORF">CANTADRAFT_88509</name>
</gene>
<comment type="cofactor">
    <cofactor evidence="1 6">
        <name>FAD</name>
        <dbReference type="ChEBI" id="CHEBI:57692"/>
    </cofactor>
</comment>
<dbReference type="Gene3D" id="3.40.50.720">
    <property type="entry name" value="NAD(P)-binding Rossmann-like Domain"/>
    <property type="match status" value="1"/>
</dbReference>
<dbReference type="STRING" id="984487.A0A1E4SM45"/>
<keyword evidence="5" id="KW-0560">Oxidoreductase</keyword>
<dbReference type="GO" id="GO:0005737">
    <property type="term" value="C:cytoplasm"/>
    <property type="evidence" value="ECO:0007669"/>
    <property type="project" value="TreeGrafter"/>
</dbReference>
<accession>A0A1E4SM45</accession>
<dbReference type="InterPro" id="IPR006076">
    <property type="entry name" value="FAD-dep_OxRdtase"/>
</dbReference>
<keyword evidence="4 6" id="KW-0274">FAD</keyword>
<evidence type="ECO:0000256" key="7">
    <source>
        <dbReference type="SAM" id="MobiDB-lite"/>
    </source>
</evidence>
<dbReference type="PANTHER" id="PTHR11530:SF11">
    <property type="entry name" value="D-ASPARTATE OXIDASE"/>
    <property type="match status" value="1"/>
</dbReference>
<sequence length="362" mass="39234">MPQVVILGAGIIGLYTTFLLIDRGVNPAEIAIVAEFLPGDQSIHYASPYAGAGFCACVNEPYVKYSRYTYENVARLHAALGSKGTGIGTFVSTEYTDSVPSDHLLDQLRQFLDDFDTVDVPSTVQARHGVRYTAWGFNSPLLIKNLLEWAVGKGVQVSRRKVAHVSDAFAPDTEVVFNCTGTGAIGLGGVEDAKAFATRGQAVVVLAPYIGECRSLDGTEKTYVIKRPDSNTDEVILGGIYQRHNFDPNVYGHDTADILTRTTRLYPELLSHNPSGSRVEDLKILRVVAGARPYREGGVRIEKETVAGKTVVHNYGAGGQGYLCGLGMSSEAVDLWQGTEHTTAVQPRQRWAPKPKESGKVS</sequence>
<dbReference type="OrthoDB" id="2015447at2759"/>
<evidence type="ECO:0000256" key="4">
    <source>
        <dbReference type="ARBA" id="ARBA00022827"/>
    </source>
</evidence>
<feature type="binding site" evidence="6">
    <location>
        <position position="180"/>
    </location>
    <ligand>
        <name>FAD</name>
        <dbReference type="ChEBI" id="CHEBI:57692"/>
    </ligand>
</feature>
<dbReference type="Pfam" id="PF01266">
    <property type="entry name" value="DAO"/>
    <property type="match status" value="1"/>
</dbReference>
<dbReference type="InterPro" id="IPR023209">
    <property type="entry name" value="DAO"/>
</dbReference>
<dbReference type="EMBL" id="KV453910">
    <property type="protein sequence ID" value="ODV80580.1"/>
    <property type="molecule type" value="Genomic_DNA"/>
</dbReference>
<comment type="similarity">
    <text evidence="2">Belongs to the DAMOX/DASOX family.</text>
</comment>
<evidence type="ECO:0000259" key="8">
    <source>
        <dbReference type="Pfam" id="PF01266"/>
    </source>
</evidence>
<feature type="binding site" evidence="6">
    <location>
        <position position="292"/>
    </location>
    <ligand>
        <name>D-dopa</name>
        <dbReference type="ChEBI" id="CHEBI:149689"/>
    </ligand>
</feature>
<feature type="region of interest" description="Disordered" evidence="7">
    <location>
        <begin position="341"/>
        <end position="362"/>
    </location>
</feature>
<keyword evidence="3" id="KW-0285">Flavoprotein</keyword>
<feature type="domain" description="FAD dependent oxidoreductase" evidence="8">
    <location>
        <begin position="4"/>
        <end position="334"/>
    </location>
</feature>
<evidence type="ECO:0000256" key="6">
    <source>
        <dbReference type="PIRSR" id="PIRSR000189-1"/>
    </source>
</evidence>
<dbReference type="GeneID" id="30985600"/>
<evidence type="ECO:0000256" key="1">
    <source>
        <dbReference type="ARBA" id="ARBA00001974"/>
    </source>
</evidence>
<evidence type="ECO:0000256" key="2">
    <source>
        <dbReference type="ARBA" id="ARBA00006730"/>
    </source>
</evidence>
<dbReference type="RefSeq" id="XP_020065702.1">
    <property type="nucleotide sequence ID" value="XM_020211464.1"/>
</dbReference>
<dbReference type="SUPFAM" id="SSF51971">
    <property type="entry name" value="Nucleotide-binding domain"/>
    <property type="match status" value="1"/>
</dbReference>
<proteinExistence type="inferred from homology"/>
<evidence type="ECO:0000313" key="9">
    <source>
        <dbReference type="EMBL" id="ODV80580.1"/>
    </source>
</evidence>
<organism evidence="9 10">
    <name type="scientific">Suhomyces tanzawaensis NRRL Y-17324</name>
    <dbReference type="NCBI Taxonomy" id="984487"/>
    <lineage>
        <taxon>Eukaryota</taxon>
        <taxon>Fungi</taxon>
        <taxon>Dikarya</taxon>
        <taxon>Ascomycota</taxon>
        <taxon>Saccharomycotina</taxon>
        <taxon>Pichiomycetes</taxon>
        <taxon>Debaryomycetaceae</taxon>
        <taxon>Suhomyces</taxon>
    </lineage>
</organism>
<feature type="binding site" evidence="6">
    <location>
        <position position="162"/>
    </location>
    <ligand>
        <name>FAD</name>
        <dbReference type="ChEBI" id="CHEBI:57692"/>
    </ligand>
</feature>
<dbReference type="GO" id="GO:0019478">
    <property type="term" value="P:D-amino acid catabolic process"/>
    <property type="evidence" value="ECO:0007669"/>
    <property type="project" value="TreeGrafter"/>
</dbReference>
<dbReference type="AlphaFoldDB" id="A0A1E4SM45"/>
<dbReference type="Gene3D" id="3.30.9.10">
    <property type="entry name" value="D-Amino Acid Oxidase, subunit A, domain 2"/>
    <property type="match status" value="1"/>
</dbReference>
<evidence type="ECO:0000256" key="5">
    <source>
        <dbReference type="ARBA" id="ARBA00023002"/>
    </source>
</evidence>
<name>A0A1E4SM45_9ASCO</name>
<feature type="binding site" evidence="6">
    <location>
        <position position="319"/>
    </location>
    <ligand>
        <name>D-dopa</name>
        <dbReference type="ChEBI" id="CHEBI:149689"/>
    </ligand>
</feature>
<dbReference type="Proteomes" id="UP000094285">
    <property type="component" value="Unassembled WGS sequence"/>
</dbReference>
<dbReference type="PIRSF" id="PIRSF000189">
    <property type="entry name" value="D-aa_oxidase"/>
    <property type="match status" value="1"/>
</dbReference>
<dbReference type="PANTHER" id="PTHR11530">
    <property type="entry name" value="D-AMINO ACID OXIDASE"/>
    <property type="match status" value="1"/>
</dbReference>
<protein>
    <submittedName>
        <fullName evidence="9">Nucleotide-binding domain-containing protein</fullName>
    </submittedName>
</protein>
<dbReference type="GO" id="GO:0071949">
    <property type="term" value="F:FAD binding"/>
    <property type="evidence" value="ECO:0007669"/>
    <property type="project" value="InterPro"/>
</dbReference>